<dbReference type="SUPFAM" id="SSF47090">
    <property type="entry name" value="PGBD-like"/>
    <property type="match status" value="1"/>
</dbReference>
<feature type="signal peptide" evidence="8">
    <location>
        <begin position="1"/>
        <end position="18"/>
    </location>
</feature>
<dbReference type="PROSITE" id="PS52029">
    <property type="entry name" value="LD_TPASE"/>
    <property type="match status" value="1"/>
</dbReference>
<feature type="active site" description="Proton donor/acceptor" evidence="7">
    <location>
        <position position="313"/>
    </location>
</feature>
<feature type="active site" description="Nucleophile" evidence="7">
    <location>
        <position position="329"/>
    </location>
</feature>
<dbReference type="Gene3D" id="2.40.440.10">
    <property type="entry name" value="L,D-transpeptidase catalytic domain-like"/>
    <property type="match status" value="1"/>
</dbReference>
<comment type="pathway">
    <text evidence="1 7">Cell wall biogenesis; peptidoglycan biosynthesis.</text>
</comment>
<dbReference type="GO" id="GO:0071972">
    <property type="term" value="F:peptidoglycan L,D-transpeptidase activity"/>
    <property type="evidence" value="ECO:0007669"/>
    <property type="project" value="TreeGrafter"/>
</dbReference>
<dbReference type="InterPro" id="IPR005490">
    <property type="entry name" value="LD_TPept_cat_dom"/>
</dbReference>
<accession>A0A0A7PEK1</accession>
<dbReference type="PANTHER" id="PTHR30582:SF30">
    <property type="entry name" value="BLR4375 PROTEIN"/>
    <property type="match status" value="1"/>
</dbReference>
<dbReference type="InterPro" id="IPR050979">
    <property type="entry name" value="LD-transpeptidase"/>
</dbReference>
<dbReference type="RefSeq" id="WP_039573379.1">
    <property type="nucleotide sequence ID" value="NZ_CP009122.1"/>
</dbReference>
<feature type="chain" id="PRO_5002030674" description="L,D-TPase catalytic domain-containing protein" evidence="8">
    <location>
        <begin position="19"/>
        <end position="354"/>
    </location>
</feature>
<evidence type="ECO:0000313" key="10">
    <source>
        <dbReference type="EMBL" id="AJA08404.1"/>
    </source>
</evidence>
<protein>
    <recommendedName>
        <fullName evidence="9">L,D-TPase catalytic domain-containing protein</fullName>
    </recommendedName>
</protein>
<dbReference type="GO" id="GO:0071555">
    <property type="term" value="P:cell wall organization"/>
    <property type="evidence" value="ECO:0007669"/>
    <property type="project" value="UniProtKB-UniRule"/>
</dbReference>
<dbReference type="HOGENOM" id="CLU_042399_6_0_5"/>
<evidence type="ECO:0000256" key="8">
    <source>
        <dbReference type="SAM" id="SignalP"/>
    </source>
</evidence>
<dbReference type="GO" id="GO:0008360">
    <property type="term" value="P:regulation of cell shape"/>
    <property type="evidence" value="ECO:0007669"/>
    <property type="project" value="UniProtKB-UniRule"/>
</dbReference>
<comment type="similarity">
    <text evidence="2">Belongs to the YkuD family.</text>
</comment>
<dbReference type="GO" id="GO:0018104">
    <property type="term" value="P:peptidoglycan-protein cross-linking"/>
    <property type="evidence" value="ECO:0007669"/>
    <property type="project" value="TreeGrafter"/>
</dbReference>
<dbReference type="InterPro" id="IPR002477">
    <property type="entry name" value="Peptidoglycan-bd-like"/>
</dbReference>
<evidence type="ECO:0000256" key="5">
    <source>
        <dbReference type="ARBA" id="ARBA00022984"/>
    </source>
</evidence>
<feature type="domain" description="L,D-TPase catalytic" evidence="9">
    <location>
        <begin position="220"/>
        <end position="353"/>
    </location>
</feature>
<dbReference type="CDD" id="cd16913">
    <property type="entry name" value="YkuD_like"/>
    <property type="match status" value="1"/>
</dbReference>
<evidence type="ECO:0000256" key="1">
    <source>
        <dbReference type="ARBA" id="ARBA00004752"/>
    </source>
</evidence>
<dbReference type="Proteomes" id="UP000030907">
    <property type="component" value="Chromosome"/>
</dbReference>
<evidence type="ECO:0000256" key="2">
    <source>
        <dbReference type="ARBA" id="ARBA00005992"/>
    </source>
</evidence>
<dbReference type="EMBL" id="CP009122">
    <property type="protein sequence ID" value="AJA08404.1"/>
    <property type="molecule type" value="Genomic_DNA"/>
</dbReference>
<dbReference type="InterPro" id="IPR038063">
    <property type="entry name" value="Transpep_catalytic_dom"/>
</dbReference>
<dbReference type="Pfam" id="PF01471">
    <property type="entry name" value="PG_binding_1"/>
    <property type="match status" value="1"/>
</dbReference>
<proteinExistence type="inferred from homology"/>
<dbReference type="Gene3D" id="1.10.101.10">
    <property type="entry name" value="PGBD-like superfamily/PGBD"/>
    <property type="match status" value="1"/>
</dbReference>
<sequence length="354" mass="38072">MKISPFLPCLLLIAGCNAAPDDSPDKPKQAAAADGAAMDFKDAPPTEVSFSEPPALRAQVLLDHLGFSPGVIDGKEGQSYTAALRGFQKAHELEESGKLDAATRQALQQWEKVPATRLVIIPAAFAAGPFVPAFPKDATDQAKLPTLGYRNLTEALAERFHTTPEMLVALNSPSTLVGAGRPFRVPNIPDIDRATLGEDARGWNGTLERLGVAPKQVTAAKLVVDKSEGVLKVYDEADKLVAQFPATMGSSHDPLPIGKWKIQGVSRNPDFHYNPKLFWDVSDSKEAVLLQPGPNSPVGVVWLDLNKPHYGIHGTSEPHTIGRAESHGCVRLTNWDAARLAQMVKPGTPAILRN</sequence>
<dbReference type="Pfam" id="PF03734">
    <property type="entry name" value="YkuD"/>
    <property type="match status" value="1"/>
</dbReference>
<dbReference type="PROSITE" id="PS51257">
    <property type="entry name" value="PROKAR_LIPOPROTEIN"/>
    <property type="match status" value="1"/>
</dbReference>
<dbReference type="InterPro" id="IPR036366">
    <property type="entry name" value="PGBDSf"/>
</dbReference>
<reference evidence="10 11" key="1">
    <citation type="journal article" date="2015" name="Int. J. Syst. Evol. Microbiol.">
        <title>Description of Sphingopyxis fribergensis sp. nov. - a soil bacterium with the ability to degrade styrene and phenylacetic acid.</title>
        <authorList>
            <person name="Oelschlagel M."/>
            <person name="Ruckert C."/>
            <person name="Kalinowski J."/>
            <person name="Schmidt G."/>
            <person name="Schlomann M."/>
            <person name="Tischler D."/>
        </authorList>
    </citation>
    <scope>NUCLEOTIDE SEQUENCE [LARGE SCALE GENOMIC DNA]</scope>
    <source>
        <strain evidence="10 11">Kp5.2</strain>
    </source>
</reference>
<dbReference type="KEGG" id="sphk:SKP52_07415"/>
<dbReference type="GO" id="GO:0005576">
    <property type="term" value="C:extracellular region"/>
    <property type="evidence" value="ECO:0007669"/>
    <property type="project" value="TreeGrafter"/>
</dbReference>
<dbReference type="AlphaFoldDB" id="A0A0A7PEK1"/>
<evidence type="ECO:0000256" key="6">
    <source>
        <dbReference type="ARBA" id="ARBA00023316"/>
    </source>
</evidence>
<evidence type="ECO:0000259" key="9">
    <source>
        <dbReference type="PROSITE" id="PS52029"/>
    </source>
</evidence>
<keyword evidence="11" id="KW-1185">Reference proteome</keyword>
<evidence type="ECO:0000256" key="4">
    <source>
        <dbReference type="ARBA" id="ARBA00022960"/>
    </source>
</evidence>
<dbReference type="UniPathway" id="UPA00219"/>
<evidence type="ECO:0000256" key="3">
    <source>
        <dbReference type="ARBA" id="ARBA00022679"/>
    </source>
</evidence>
<organism evidence="10 11">
    <name type="scientific">Sphingopyxis fribergensis</name>
    <dbReference type="NCBI Taxonomy" id="1515612"/>
    <lineage>
        <taxon>Bacteria</taxon>
        <taxon>Pseudomonadati</taxon>
        <taxon>Pseudomonadota</taxon>
        <taxon>Alphaproteobacteria</taxon>
        <taxon>Sphingomonadales</taxon>
        <taxon>Sphingomonadaceae</taxon>
        <taxon>Sphingopyxis</taxon>
    </lineage>
</organism>
<keyword evidence="4 7" id="KW-0133">Cell shape</keyword>
<gene>
    <name evidence="10" type="ORF">SKP52_07415</name>
</gene>
<dbReference type="PANTHER" id="PTHR30582">
    <property type="entry name" value="L,D-TRANSPEPTIDASE"/>
    <property type="match status" value="1"/>
</dbReference>
<evidence type="ECO:0000313" key="11">
    <source>
        <dbReference type="Proteomes" id="UP000030907"/>
    </source>
</evidence>
<dbReference type="SUPFAM" id="SSF141523">
    <property type="entry name" value="L,D-transpeptidase catalytic domain-like"/>
    <property type="match status" value="1"/>
</dbReference>
<keyword evidence="3" id="KW-0808">Transferase</keyword>
<dbReference type="GO" id="GO:0016740">
    <property type="term" value="F:transferase activity"/>
    <property type="evidence" value="ECO:0007669"/>
    <property type="project" value="UniProtKB-KW"/>
</dbReference>
<dbReference type="STRING" id="1515612.SKP52_07415"/>
<keyword evidence="6 7" id="KW-0961">Cell wall biogenesis/degradation</keyword>
<evidence type="ECO:0000256" key="7">
    <source>
        <dbReference type="PROSITE-ProRule" id="PRU01373"/>
    </source>
</evidence>
<name>A0A0A7PEK1_9SPHN</name>
<dbReference type="InterPro" id="IPR036365">
    <property type="entry name" value="PGBD-like_sf"/>
</dbReference>
<keyword evidence="5 7" id="KW-0573">Peptidoglycan synthesis</keyword>
<keyword evidence="8" id="KW-0732">Signal</keyword>